<keyword evidence="13" id="KW-1185">Reference proteome</keyword>
<evidence type="ECO:0000313" key="12">
    <source>
        <dbReference type="EMBL" id="RDU71142.1"/>
    </source>
</evidence>
<evidence type="ECO:0000256" key="4">
    <source>
        <dbReference type="ARBA" id="ARBA00022692"/>
    </source>
</evidence>
<dbReference type="AlphaFoldDB" id="A0A3D8J0T0"/>
<comment type="subcellular location">
    <subcellularLocation>
        <location evidence="1">Cell membrane</location>
        <topology evidence="1">Multi-pass membrane protein</topology>
    </subcellularLocation>
</comment>
<dbReference type="InterPro" id="IPR017871">
    <property type="entry name" value="ABC_transporter-like_CS"/>
</dbReference>
<gene>
    <name evidence="12" type="ORF">CQA58_03245</name>
</gene>
<dbReference type="InterPro" id="IPR039421">
    <property type="entry name" value="Type_1_exporter"/>
</dbReference>
<dbReference type="PROSITE" id="PS00211">
    <property type="entry name" value="ABC_TRANSPORTER_1"/>
    <property type="match status" value="1"/>
</dbReference>
<dbReference type="SMART" id="SM00382">
    <property type="entry name" value="AAA"/>
    <property type="match status" value="1"/>
</dbReference>
<reference evidence="12 13" key="1">
    <citation type="submission" date="2018-04" db="EMBL/GenBank/DDBJ databases">
        <title>Novel Campyloabacter and Helicobacter Species and Strains.</title>
        <authorList>
            <person name="Mannion A.J."/>
            <person name="Shen Z."/>
            <person name="Fox J.G."/>
        </authorList>
    </citation>
    <scope>NUCLEOTIDE SEQUENCE [LARGE SCALE GENOMIC DNA]</scope>
    <source>
        <strain evidence="12 13">MIT 04-9366</strain>
    </source>
</reference>
<dbReference type="RefSeq" id="WP_115569288.1">
    <property type="nucleotide sequence ID" value="NZ_NXLV01000004.1"/>
</dbReference>
<dbReference type="PROSITE" id="PS50929">
    <property type="entry name" value="ABC_TM1F"/>
    <property type="match status" value="1"/>
</dbReference>
<evidence type="ECO:0000313" key="13">
    <source>
        <dbReference type="Proteomes" id="UP000257045"/>
    </source>
</evidence>
<dbReference type="Pfam" id="PF00005">
    <property type="entry name" value="ABC_tran"/>
    <property type="match status" value="1"/>
</dbReference>
<keyword evidence="6" id="KW-0067">ATP-binding</keyword>
<keyword evidence="5" id="KW-0547">Nucleotide-binding</keyword>
<dbReference type="Proteomes" id="UP000257045">
    <property type="component" value="Unassembled WGS sequence"/>
</dbReference>
<feature type="domain" description="ABC transmembrane type-1" evidence="11">
    <location>
        <begin position="20"/>
        <end position="302"/>
    </location>
</feature>
<dbReference type="InterPro" id="IPR003593">
    <property type="entry name" value="AAA+_ATPase"/>
</dbReference>
<dbReference type="InterPro" id="IPR011527">
    <property type="entry name" value="ABC1_TM_dom"/>
</dbReference>
<keyword evidence="3" id="KW-1003">Cell membrane</keyword>
<dbReference type="PROSITE" id="PS50893">
    <property type="entry name" value="ABC_TRANSPORTER_2"/>
    <property type="match status" value="1"/>
</dbReference>
<keyword evidence="8 9" id="KW-0472">Membrane</keyword>
<evidence type="ECO:0000256" key="3">
    <source>
        <dbReference type="ARBA" id="ARBA00022475"/>
    </source>
</evidence>
<evidence type="ECO:0000256" key="9">
    <source>
        <dbReference type="SAM" id="Phobius"/>
    </source>
</evidence>
<dbReference type="SUPFAM" id="SSF90123">
    <property type="entry name" value="ABC transporter transmembrane region"/>
    <property type="match status" value="1"/>
</dbReference>
<dbReference type="GO" id="GO:0015421">
    <property type="term" value="F:ABC-type oligopeptide transporter activity"/>
    <property type="evidence" value="ECO:0007669"/>
    <property type="project" value="TreeGrafter"/>
</dbReference>
<evidence type="ECO:0000256" key="2">
    <source>
        <dbReference type="ARBA" id="ARBA00022448"/>
    </source>
</evidence>
<dbReference type="GO" id="GO:0005524">
    <property type="term" value="F:ATP binding"/>
    <property type="evidence" value="ECO:0007669"/>
    <property type="project" value="UniProtKB-KW"/>
</dbReference>
<dbReference type="EMBL" id="NXLV01000004">
    <property type="protein sequence ID" value="RDU71142.1"/>
    <property type="molecule type" value="Genomic_DNA"/>
</dbReference>
<evidence type="ECO:0000256" key="6">
    <source>
        <dbReference type="ARBA" id="ARBA00022840"/>
    </source>
</evidence>
<dbReference type="InterPro" id="IPR036640">
    <property type="entry name" value="ABC1_TM_sf"/>
</dbReference>
<dbReference type="GO" id="GO:0016887">
    <property type="term" value="F:ATP hydrolysis activity"/>
    <property type="evidence" value="ECO:0007669"/>
    <property type="project" value="InterPro"/>
</dbReference>
<accession>A0A3D8J0T0</accession>
<sequence>MKEFFKNFMPYIRGHYPLFILAVLSGIFAALCTAGVTYLVKPMLDEVFVDKDVSKLALIPFLLMLAYIGKAIGSYAQSYIMSYVGEDIVRQIRDKMLSHMLFLDLSFFNKNRNGELIARITNDIGLIRSAVSSTFTEFVREGITAIALIGVVIYQSPKLALIGLVILPLSILPISLIIRRLKKVSKKAQEKNADITSNLNEIFNNVEMIKVNSAEELESQKFKNENQEFFKINMKNTLVGTMDTPVMEILGALAIGAVLYIGGKSVIDGTLTVGEFFSFNTALFMAYTPIKRLLNCVVRMQSAIVANKRILEIFSQHSQITDGERELSEEIKEIAFSNVSFKYDEEEVLSHISCEFKKDSITALVGKSGSGKSTLIALLLRLYDVNNGEISINSTPLKDYKIKSLRSRISVVNQRIFILNDSIAKNVAYGSEVDSKRVEWALKQAMAWEFVESLSEGIETRLDEFGTNLSGGQRQRIAIARALYKDSQILILDEATSALDEKTEEAIKHTIDLIRKDKIIILIAHRPSTIELADQILRIENGKLTNA</sequence>
<dbReference type="InterPro" id="IPR003439">
    <property type="entry name" value="ABC_transporter-like_ATP-bd"/>
</dbReference>
<evidence type="ECO:0000259" key="10">
    <source>
        <dbReference type="PROSITE" id="PS50893"/>
    </source>
</evidence>
<dbReference type="FunFam" id="3.40.50.300:FF:000854">
    <property type="entry name" value="Multidrug ABC transporter ATP-binding protein"/>
    <property type="match status" value="1"/>
</dbReference>
<comment type="caution">
    <text evidence="12">The sequence shown here is derived from an EMBL/GenBank/DDBJ whole genome shotgun (WGS) entry which is preliminary data.</text>
</comment>
<dbReference type="OrthoDB" id="9760168at2"/>
<feature type="domain" description="ABC transporter" evidence="10">
    <location>
        <begin position="334"/>
        <end position="547"/>
    </location>
</feature>
<dbReference type="PANTHER" id="PTHR43394">
    <property type="entry name" value="ATP-DEPENDENT PERMEASE MDL1, MITOCHONDRIAL"/>
    <property type="match status" value="1"/>
</dbReference>
<dbReference type="Gene3D" id="1.20.1560.10">
    <property type="entry name" value="ABC transporter type 1, transmembrane domain"/>
    <property type="match status" value="1"/>
</dbReference>
<proteinExistence type="predicted"/>
<evidence type="ECO:0000259" key="11">
    <source>
        <dbReference type="PROSITE" id="PS50929"/>
    </source>
</evidence>
<dbReference type="SUPFAM" id="SSF52540">
    <property type="entry name" value="P-loop containing nucleoside triphosphate hydrolases"/>
    <property type="match status" value="1"/>
</dbReference>
<dbReference type="InterPro" id="IPR027417">
    <property type="entry name" value="P-loop_NTPase"/>
</dbReference>
<dbReference type="CDD" id="cd18552">
    <property type="entry name" value="ABC_6TM_MsbA_like"/>
    <property type="match status" value="1"/>
</dbReference>
<evidence type="ECO:0000256" key="8">
    <source>
        <dbReference type="ARBA" id="ARBA00023136"/>
    </source>
</evidence>
<protein>
    <submittedName>
        <fullName evidence="12">ABC transporter permease</fullName>
    </submittedName>
</protein>
<dbReference type="PANTHER" id="PTHR43394:SF1">
    <property type="entry name" value="ATP-BINDING CASSETTE SUB-FAMILY B MEMBER 10, MITOCHONDRIAL"/>
    <property type="match status" value="1"/>
</dbReference>
<evidence type="ECO:0000256" key="1">
    <source>
        <dbReference type="ARBA" id="ARBA00004651"/>
    </source>
</evidence>
<dbReference type="Gene3D" id="3.40.50.300">
    <property type="entry name" value="P-loop containing nucleotide triphosphate hydrolases"/>
    <property type="match status" value="1"/>
</dbReference>
<evidence type="ECO:0000256" key="5">
    <source>
        <dbReference type="ARBA" id="ARBA00022741"/>
    </source>
</evidence>
<organism evidence="12 13">
    <name type="scientific">Helicobacter brantae</name>
    <dbReference type="NCBI Taxonomy" id="375927"/>
    <lineage>
        <taxon>Bacteria</taxon>
        <taxon>Pseudomonadati</taxon>
        <taxon>Campylobacterota</taxon>
        <taxon>Epsilonproteobacteria</taxon>
        <taxon>Campylobacterales</taxon>
        <taxon>Helicobacteraceae</taxon>
        <taxon>Helicobacter</taxon>
    </lineage>
</organism>
<keyword evidence="2" id="KW-0813">Transport</keyword>
<name>A0A3D8J0T0_9HELI</name>
<keyword evidence="7 9" id="KW-1133">Transmembrane helix</keyword>
<evidence type="ECO:0000256" key="7">
    <source>
        <dbReference type="ARBA" id="ARBA00022989"/>
    </source>
</evidence>
<dbReference type="GO" id="GO:0005886">
    <property type="term" value="C:plasma membrane"/>
    <property type="evidence" value="ECO:0007669"/>
    <property type="project" value="UniProtKB-SubCell"/>
</dbReference>
<keyword evidence="4 9" id="KW-0812">Transmembrane</keyword>
<dbReference type="Pfam" id="PF00664">
    <property type="entry name" value="ABC_membrane"/>
    <property type="match status" value="1"/>
</dbReference>
<feature type="transmembrane region" description="Helical" evidence="9">
    <location>
        <begin position="58"/>
        <end position="76"/>
    </location>
</feature>
<feature type="transmembrane region" description="Helical" evidence="9">
    <location>
        <begin position="160"/>
        <end position="178"/>
    </location>
</feature>